<protein>
    <recommendedName>
        <fullName evidence="1">DUF7848 domain-containing protein</fullName>
    </recommendedName>
</protein>
<reference evidence="2 3" key="1">
    <citation type="submission" date="2019-06" db="EMBL/GenBank/DDBJ databases">
        <title>Sequencing the genomes of 1000 actinobacteria strains.</title>
        <authorList>
            <person name="Klenk H.-P."/>
        </authorList>
    </citation>
    <scope>NUCLEOTIDE SEQUENCE [LARGE SCALE GENOMIC DNA]</scope>
    <source>
        <strain evidence="2 3">DSM 41649</strain>
    </source>
</reference>
<evidence type="ECO:0000313" key="2">
    <source>
        <dbReference type="EMBL" id="TWE19646.1"/>
    </source>
</evidence>
<evidence type="ECO:0000259" key="1">
    <source>
        <dbReference type="Pfam" id="PF25232"/>
    </source>
</evidence>
<dbReference type="Proteomes" id="UP000318416">
    <property type="component" value="Unassembled WGS sequence"/>
</dbReference>
<dbReference type="InterPro" id="IPR057170">
    <property type="entry name" value="DUF7848"/>
</dbReference>
<proteinExistence type="predicted"/>
<sequence length="83" mass="9280">MGTTTRYRFREYTVTTVVDPMALPTFEAVCVTGEEQDCGAASGQTHTPEELTRWIAAHCAQTGHTTYERTTRATLRAEPGEWK</sequence>
<name>A0A561EVL5_9ACTN</name>
<dbReference type="OrthoDB" id="4254348at2"/>
<dbReference type="Pfam" id="PF25232">
    <property type="entry name" value="DUF7848"/>
    <property type="match status" value="1"/>
</dbReference>
<keyword evidence="3" id="KW-1185">Reference proteome</keyword>
<gene>
    <name evidence="2" type="ORF">FB465_4765</name>
</gene>
<dbReference type="EMBL" id="VIVR01000001">
    <property type="protein sequence ID" value="TWE19646.1"/>
    <property type="molecule type" value="Genomic_DNA"/>
</dbReference>
<comment type="caution">
    <text evidence="2">The sequence shown here is derived from an EMBL/GenBank/DDBJ whole genome shotgun (WGS) entry which is preliminary data.</text>
</comment>
<feature type="domain" description="DUF7848" evidence="1">
    <location>
        <begin position="1"/>
        <end position="82"/>
    </location>
</feature>
<organism evidence="2 3">
    <name type="scientific">Kitasatospora atroaurantiaca</name>
    <dbReference type="NCBI Taxonomy" id="285545"/>
    <lineage>
        <taxon>Bacteria</taxon>
        <taxon>Bacillati</taxon>
        <taxon>Actinomycetota</taxon>
        <taxon>Actinomycetes</taxon>
        <taxon>Kitasatosporales</taxon>
        <taxon>Streptomycetaceae</taxon>
        <taxon>Kitasatospora</taxon>
    </lineage>
</organism>
<accession>A0A561EVL5</accession>
<dbReference type="AlphaFoldDB" id="A0A561EVL5"/>
<dbReference type="RefSeq" id="WP_145793515.1">
    <property type="nucleotide sequence ID" value="NZ_BAAABR010000049.1"/>
</dbReference>
<evidence type="ECO:0000313" key="3">
    <source>
        <dbReference type="Proteomes" id="UP000318416"/>
    </source>
</evidence>